<evidence type="ECO:0000313" key="2">
    <source>
        <dbReference type="EMBL" id="KIA84452.1"/>
    </source>
</evidence>
<comment type="caution">
    <text evidence="2">The sequence shown here is derived from an EMBL/GenBank/DDBJ whole genome shotgun (WGS) entry which is preliminary data.</text>
</comment>
<evidence type="ECO:0000256" key="1">
    <source>
        <dbReference type="SAM" id="Phobius"/>
    </source>
</evidence>
<keyword evidence="1" id="KW-0472">Membrane</keyword>
<evidence type="ECO:0000313" key="3">
    <source>
        <dbReference type="Proteomes" id="UP000031275"/>
    </source>
</evidence>
<keyword evidence="3" id="KW-1185">Reference proteome</keyword>
<accession>A0ABR4ZSI1</accession>
<keyword evidence="1" id="KW-0812">Transmembrane</keyword>
<reference evidence="2 3" key="1">
    <citation type="submission" date="2014-10" db="EMBL/GenBank/DDBJ databases">
        <title>Kaistella solincola genome.</title>
        <authorList>
            <person name="Newman J.D."/>
        </authorList>
    </citation>
    <scope>NUCLEOTIDE SEQUENCE [LARGE SCALE GENOMIC DNA]</scope>
    <source>
        <strain evidence="2 3">DSM 22468</strain>
    </source>
</reference>
<feature type="transmembrane region" description="Helical" evidence="1">
    <location>
        <begin position="100"/>
        <end position="123"/>
    </location>
</feature>
<name>A0ABR4ZSI1_9FLAO</name>
<dbReference type="Pfam" id="PF10825">
    <property type="entry name" value="DUF2752"/>
    <property type="match status" value="1"/>
</dbReference>
<sequence length="126" mass="14318">MAFLLQKNLKLIFMLVGILLISTVFYFFAPSENSFYPSCIFKNITGLSCPGCGSQRAFHELLHLKFKVAFTSNPLFVLAIPYGLALLISAKIENENARKIFKILTGKRAFFLISTVIIAYFIWRNL</sequence>
<gene>
    <name evidence="2" type="ORF">OA84_02700</name>
</gene>
<organism evidence="2 3">
    <name type="scientific">Kaistella solincola</name>
    <dbReference type="NCBI Taxonomy" id="510955"/>
    <lineage>
        <taxon>Bacteria</taxon>
        <taxon>Pseudomonadati</taxon>
        <taxon>Bacteroidota</taxon>
        <taxon>Flavobacteriia</taxon>
        <taxon>Flavobacteriales</taxon>
        <taxon>Weeksellaceae</taxon>
        <taxon>Chryseobacterium group</taxon>
        <taxon>Kaistella</taxon>
    </lineage>
</organism>
<protein>
    <recommendedName>
        <fullName evidence="4">DUF2752 domain-containing protein</fullName>
    </recommendedName>
</protein>
<dbReference type="Proteomes" id="UP000031275">
    <property type="component" value="Unassembled WGS sequence"/>
</dbReference>
<dbReference type="EMBL" id="JSYK01000002">
    <property type="protein sequence ID" value="KIA84452.1"/>
    <property type="molecule type" value="Genomic_DNA"/>
</dbReference>
<evidence type="ECO:0008006" key="4">
    <source>
        <dbReference type="Google" id="ProtNLM"/>
    </source>
</evidence>
<feature type="transmembrane region" description="Helical" evidence="1">
    <location>
        <begin position="68"/>
        <end position="88"/>
    </location>
</feature>
<proteinExistence type="predicted"/>
<keyword evidence="1" id="KW-1133">Transmembrane helix</keyword>
<feature type="transmembrane region" description="Helical" evidence="1">
    <location>
        <begin position="12"/>
        <end position="29"/>
    </location>
</feature>
<dbReference type="InterPro" id="IPR021215">
    <property type="entry name" value="DUF2752"/>
</dbReference>